<dbReference type="SUPFAM" id="SSF55785">
    <property type="entry name" value="PYP-like sensor domain (PAS domain)"/>
    <property type="match status" value="2"/>
</dbReference>
<feature type="region of interest" description="Disordered" evidence="6">
    <location>
        <begin position="609"/>
        <end position="630"/>
    </location>
</feature>
<evidence type="ECO:0000259" key="9">
    <source>
        <dbReference type="PROSITE" id="PS50113"/>
    </source>
</evidence>
<keyword evidence="4" id="KW-0808">Transferase</keyword>
<dbReference type="Proteomes" id="UP000599523">
    <property type="component" value="Unassembled WGS sequence"/>
</dbReference>
<name>A0A972FD25_9RHOO</name>
<comment type="caution">
    <text evidence="10">The sequence shown here is derived from an EMBL/GenBank/DDBJ whole genome shotgun (WGS) entry which is preliminary data.</text>
</comment>
<dbReference type="InterPro" id="IPR001610">
    <property type="entry name" value="PAC"/>
</dbReference>
<dbReference type="AlphaFoldDB" id="A0A972FD25"/>
<evidence type="ECO:0000256" key="5">
    <source>
        <dbReference type="ARBA" id="ARBA00022777"/>
    </source>
</evidence>
<organism evidence="10 11">
    <name type="scientific">Azoarcus taiwanensis</name>
    <dbReference type="NCBI Taxonomy" id="666964"/>
    <lineage>
        <taxon>Bacteria</taxon>
        <taxon>Pseudomonadati</taxon>
        <taxon>Pseudomonadota</taxon>
        <taxon>Betaproteobacteria</taxon>
        <taxon>Rhodocyclales</taxon>
        <taxon>Zoogloeaceae</taxon>
        <taxon>Azoarcus</taxon>
    </lineage>
</organism>
<dbReference type="Pfam" id="PF08447">
    <property type="entry name" value="PAS_3"/>
    <property type="match status" value="2"/>
</dbReference>
<dbReference type="InterPro" id="IPR052162">
    <property type="entry name" value="Sensor_kinase/Photoreceptor"/>
</dbReference>
<evidence type="ECO:0000313" key="10">
    <source>
        <dbReference type="EMBL" id="NMG02430.1"/>
    </source>
</evidence>
<dbReference type="EMBL" id="WTVM01000022">
    <property type="protein sequence ID" value="NMG02430.1"/>
    <property type="molecule type" value="Genomic_DNA"/>
</dbReference>
<protein>
    <recommendedName>
        <fullName evidence="2">histidine kinase</fullName>
        <ecNumber evidence="2">2.7.13.3</ecNumber>
    </recommendedName>
</protein>
<dbReference type="PROSITE" id="PS50113">
    <property type="entry name" value="PAC"/>
    <property type="match status" value="1"/>
</dbReference>
<sequence length="630" mass="70515">MHRAEEQTQLRAAEIAHALALQAQTQFIKLDYLAGHLGEHWLKEGPEGTRHAAAVAREAMPEGALTQVAIANSLGDIVFSDLTDAAPADEQTGRPVSIADREHFRVHLENPTQGLFISAPIFGRVSGQWTVQFTRPLTVEGRLRGVIVVSVSTYHLANVLRDLFPDPVNVAVLMNDKGIYLARSDRMSEVMGQVAPHHSRRLVGNTAERGSFRAITDIDQVDRFYAWHRVTGYPVLVSVGLGRDTALAGVSDALKYSYWQNLAGSALLLLAFAVISVFWRRHAEQTRRIAETGQRLEKLVAQVPGAVYQYRMHRDGSSCFPYSSPGIHDIYGLEPLTVVTTAAPVFARIHPADLPQVSRSIHESAEQLALWRCEYRVMQPDGSIRWVSGRARPERTDEGDTLWHGYIHDVTAEHETAEVLRRSETLLRETLQAVRDGLWSWHVDTGEVSWDARINEMLGAPAEARSLRYEDYIAEIHPADRDRVISELSSALNRHPNEVIASEHRLRTASGRWLWVEVRGRVVDWDTTAQPLRLIGTCTDISARVAETQMHTILLEESMAAIAVLSADQHILEANRRAMEIFVPQGTDLATLTLRSLHLSDEHYAPGAVQRYPAPHRQSPPRVPDARRPR</sequence>
<keyword evidence="7" id="KW-1133">Transmembrane helix</keyword>
<evidence type="ECO:0000256" key="4">
    <source>
        <dbReference type="ARBA" id="ARBA00022679"/>
    </source>
</evidence>
<keyword evidence="7" id="KW-0472">Membrane</keyword>
<evidence type="ECO:0000313" key="11">
    <source>
        <dbReference type="Proteomes" id="UP000599523"/>
    </source>
</evidence>
<evidence type="ECO:0000256" key="6">
    <source>
        <dbReference type="SAM" id="MobiDB-lite"/>
    </source>
</evidence>
<dbReference type="InterPro" id="IPR000014">
    <property type="entry name" value="PAS"/>
</dbReference>
<evidence type="ECO:0000256" key="7">
    <source>
        <dbReference type="SAM" id="Phobius"/>
    </source>
</evidence>
<dbReference type="GO" id="GO:0004673">
    <property type="term" value="F:protein histidine kinase activity"/>
    <property type="evidence" value="ECO:0007669"/>
    <property type="project" value="UniProtKB-EC"/>
</dbReference>
<dbReference type="SMART" id="SM00086">
    <property type="entry name" value="PAC"/>
    <property type="match status" value="2"/>
</dbReference>
<dbReference type="Gene3D" id="3.30.450.20">
    <property type="entry name" value="PAS domain"/>
    <property type="match status" value="4"/>
</dbReference>
<evidence type="ECO:0000256" key="1">
    <source>
        <dbReference type="ARBA" id="ARBA00000085"/>
    </source>
</evidence>
<dbReference type="NCBIfam" id="TIGR00229">
    <property type="entry name" value="sensory_box"/>
    <property type="match status" value="1"/>
</dbReference>
<keyword evidence="3" id="KW-0597">Phosphoprotein</keyword>
<reference evidence="10" key="1">
    <citation type="submission" date="2019-12" db="EMBL/GenBank/DDBJ databases">
        <title>Comparative genomics gives insights into the taxonomy of the Azoarcus-Aromatoleum group and reveals separate origins of nif in the plant-associated Azoarcus and non-plant-associated Aromatoleum sub-groups.</title>
        <authorList>
            <person name="Lafos M."/>
            <person name="Maluk M."/>
            <person name="Batista M."/>
            <person name="Junghare M."/>
            <person name="Carmona M."/>
            <person name="Faoro H."/>
            <person name="Cruz L.M."/>
            <person name="Battistoni F."/>
            <person name="De Souza E."/>
            <person name="Pedrosa F."/>
            <person name="Chen W.-M."/>
            <person name="Poole P.S."/>
            <person name="Dixon R.A."/>
            <person name="James E.K."/>
        </authorList>
    </citation>
    <scope>NUCLEOTIDE SEQUENCE</scope>
    <source>
        <strain evidence="10">NSC3</strain>
    </source>
</reference>
<dbReference type="PROSITE" id="PS50112">
    <property type="entry name" value="PAS"/>
    <property type="match status" value="1"/>
</dbReference>
<evidence type="ECO:0000256" key="3">
    <source>
        <dbReference type="ARBA" id="ARBA00022553"/>
    </source>
</evidence>
<gene>
    <name evidence="10" type="ORF">GPA21_05540</name>
</gene>
<dbReference type="InterPro" id="IPR013655">
    <property type="entry name" value="PAS_fold_3"/>
</dbReference>
<dbReference type="CDD" id="cd12914">
    <property type="entry name" value="PDC1_DGC_like"/>
    <property type="match status" value="1"/>
</dbReference>
<feature type="transmembrane region" description="Helical" evidence="7">
    <location>
        <begin position="258"/>
        <end position="279"/>
    </location>
</feature>
<dbReference type="SMART" id="SM00091">
    <property type="entry name" value="PAS"/>
    <property type="match status" value="3"/>
</dbReference>
<comment type="catalytic activity">
    <reaction evidence="1">
        <text>ATP + protein L-histidine = ADP + protein N-phospho-L-histidine.</text>
        <dbReference type="EC" id="2.7.13.3"/>
    </reaction>
</comment>
<dbReference type="InterPro" id="IPR035965">
    <property type="entry name" value="PAS-like_dom_sf"/>
</dbReference>
<dbReference type="CDD" id="cd12915">
    <property type="entry name" value="PDC2_DGC_like"/>
    <property type="match status" value="1"/>
</dbReference>
<keyword evidence="7" id="KW-0812">Transmembrane</keyword>
<feature type="domain" description="PAC" evidence="9">
    <location>
        <begin position="371"/>
        <end position="422"/>
    </location>
</feature>
<accession>A0A972FD25</accession>
<evidence type="ECO:0000256" key="2">
    <source>
        <dbReference type="ARBA" id="ARBA00012438"/>
    </source>
</evidence>
<dbReference type="PANTHER" id="PTHR43304:SF1">
    <property type="entry name" value="PAC DOMAIN-CONTAINING PROTEIN"/>
    <property type="match status" value="1"/>
</dbReference>
<feature type="domain" description="PAS" evidence="8">
    <location>
        <begin position="423"/>
        <end position="495"/>
    </location>
</feature>
<dbReference type="InterPro" id="IPR000700">
    <property type="entry name" value="PAS-assoc_C"/>
</dbReference>
<keyword evidence="11" id="KW-1185">Reference proteome</keyword>
<proteinExistence type="predicted"/>
<dbReference type="CDD" id="cd00130">
    <property type="entry name" value="PAS"/>
    <property type="match status" value="2"/>
</dbReference>
<evidence type="ECO:0000259" key="8">
    <source>
        <dbReference type="PROSITE" id="PS50112"/>
    </source>
</evidence>
<keyword evidence="5" id="KW-0418">Kinase</keyword>
<dbReference type="EC" id="2.7.13.3" evidence="2"/>
<dbReference type="RefSeq" id="WP_168987218.1">
    <property type="nucleotide sequence ID" value="NZ_CAWPHM010000144.1"/>
</dbReference>
<dbReference type="PANTHER" id="PTHR43304">
    <property type="entry name" value="PHYTOCHROME-LIKE PROTEIN CPH1"/>
    <property type="match status" value="1"/>
</dbReference>